<evidence type="ECO:0000313" key="2">
    <source>
        <dbReference type="EMBL" id="CDI82179.1"/>
    </source>
</evidence>
<dbReference type="Pfam" id="PF05178">
    <property type="entry name" value="Kri1"/>
    <property type="match status" value="1"/>
</dbReference>
<evidence type="ECO:0000256" key="1">
    <source>
        <dbReference type="SAM" id="MobiDB-lite"/>
    </source>
</evidence>
<dbReference type="GO" id="GO:0000447">
    <property type="term" value="P:endonucleolytic cleavage in ITS1 to separate SSU-rRNA from 5.8S rRNA and LSU-rRNA from tricistronic rRNA transcript (SSU-rRNA, 5.8S rRNA, LSU-rRNA)"/>
    <property type="evidence" value="ECO:0007669"/>
    <property type="project" value="TreeGrafter"/>
</dbReference>
<sequence>SLDEEEDERQVEEAEAFEASYNFRFEEEDGGIIHTYPRDVASLRQTNDKRKKERERKKQRKEEEMVQRREELKRLKNIKKEEIQQKLRMIRDIGGLDAATVSAVLDLGGDFDAKAHDEEMEKLFGEEYQQQKEQDAPLEVPASCEEFLSTAHETDITQMTKKQKRLMKMQKRRLRQAEAVEGYASDEDTQQQQQQQQQQQGEEEAATDADATATSEAAAAAEEQQQQQEGEETEPQAEWWMCDGCGKGIRGGKKRY</sequence>
<gene>
    <name evidence="2" type="ORF">EAH_00065270</name>
</gene>
<accession>U6GUE1</accession>
<dbReference type="RefSeq" id="XP_013248322.1">
    <property type="nucleotide sequence ID" value="XM_013392868.1"/>
</dbReference>
<protein>
    <submittedName>
        <fullName evidence="2">Krr1 family, zinc finger-containing protein, putative</fullName>
    </submittedName>
</protein>
<evidence type="ECO:0000313" key="3">
    <source>
        <dbReference type="Proteomes" id="UP000018050"/>
    </source>
</evidence>
<dbReference type="Proteomes" id="UP000018050">
    <property type="component" value="Unassembled WGS sequence"/>
</dbReference>
<reference evidence="2" key="1">
    <citation type="submission" date="2013-10" db="EMBL/GenBank/DDBJ databases">
        <title>Genomic analysis of the causative agents of coccidiosis in chickens.</title>
        <authorList>
            <person name="Reid A.J."/>
            <person name="Blake D."/>
            <person name="Billington K."/>
            <person name="Browne H."/>
            <person name="Dunn M."/>
            <person name="Hung S."/>
            <person name="Kawahara F."/>
            <person name="Miranda-Saavedra D."/>
            <person name="Mourier T."/>
            <person name="Nagra H."/>
            <person name="Otto T.D."/>
            <person name="Rawlings N."/>
            <person name="Sanchez A."/>
            <person name="Sanders M."/>
            <person name="Subramaniam C."/>
            <person name="Tay Y."/>
            <person name="Dear P."/>
            <person name="Doerig C."/>
            <person name="Gruber A."/>
            <person name="Parkinson J."/>
            <person name="Shirley M."/>
            <person name="Wan K.L."/>
            <person name="Berriman M."/>
            <person name="Tomley F."/>
            <person name="Pain A."/>
        </authorList>
    </citation>
    <scope>NUCLEOTIDE SEQUENCE</scope>
    <source>
        <strain evidence="2">Houghton</strain>
    </source>
</reference>
<proteinExistence type="predicted"/>
<dbReference type="GO" id="GO:0005730">
    <property type="term" value="C:nucleolus"/>
    <property type="evidence" value="ECO:0007669"/>
    <property type="project" value="TreeGrafter"/>
</dbReference>
<feature type="region of interest" description="Disordered" evidence="1">
    <location>
        <begin position="35"/>
        <end position="68"/>
    </location>
</feature>
<dbReference type="AlphaFoldDB" id="U6GUE1"/>
<dbReference type="EMBL" id="HG672123">
    <property type="protein sequence ID" value="CDI82179.1"/>
    <property type="molecule type" value="Genomic_DNA"/>
</dbReference>
<keyword evidence="3" id="KW-1185">Reference proteome</keyword>
<feature type="region of interest" description="Disordered" evidence="1">
    <location>
        <begin position="155"/>
        <end position="256"/>
    </location>
</feature>
<dbReference type="OrthoDB" id="331034at2759"/>
<dbReference type="InterPro" id="IPR018034">
    <property type="entry name" value="Kri1"/>
</dbReference>
<organism evidence="2 3">
    <name type="scientific">Eimeria acervulina</name>
    <name type="common">Coccidian parasite</name>
    <dbReference type="NCBI Taxonomy" id="5801"/>
    <lineage>
        <taxon>Eukaryota</taxon>
        <taxon>Sar</taxon>
        <taxon>Alveolata</taxon>
        <taxon>Apicomplexa</taxon>
        <taxon>Conoidasida</taxon>
        <taxon>Coccidia</taxon>
        <taxon>Eucoccidiorida</taxon>
        <taxon>Eimeriorina</taxon>
        <taxon>Eimeriidae</taxon>
        <taxon>Eimeria</taxon>
    </lineage>
</organism>
<name>U6GUE1_EIMAC</name>
<dbReference type="PANTHER" id="PTHR14490">
    <property type="entry name" value="ZINC FINGER, ZZ TYPE"/>
    <property type="match status" value="1"/>
</dbReference>
<reference evidence="2" key="2">
    <citation type="submission" date="2013-10" db="EMBL/GenBank/DDBJ databases">
        <authorList>
            <person name="Aslett M."/>
        </authorList>
    </citation>
    <scope>NUCLEOTIDE SEQUENCE</scope>
    <source>
        <strain evidence="2">Houghton</strain>
    </source>
</reference>
<dbReference type="GO" id="GO:0030686">
    <property type="term" value="C:90S preribosome"/>
    <property type="evidence" value="ECO:0007669"/>
    <property type="project" value="TreeGrafter"/>
</dbReference>
<feature type="compositionally biased region" description="Low complexity" evidence="1">
    <location>
        <begin position="208"/>
        <end position="228"/>
    </location>
</feature>
<dbReference type="VEuPathDB" id="ToxoDB:EAH_00065270"/>
<feature type="compositionally biased region" description="Basic residues" evidence="1">
    <location>
        <begin position="49"/>
        <end position="59"/>
    </location>
</feature>
<feature type="non-terminal residue" evidence="2">
    <location>
        <position position="1"/>
    </location>
</feature>
<dbReference type="PANTHER" id="PTHR14490:SF5">
    <property type="entry name" value="PROTEIN KRI1 HOMOLOG"/>
    <property type="match status" value="1"/>
</dbReference>
<feature type="compositionally biased region" description="Low complexity" evidence="1">
    <location>
        <begin position="190"/>
        <end position="200"/>
    </location>
</feature>
<feature type="compositionally biased region" description="Basic residues" evidence="1">
    <location>
        <begin position="161"/>
        <end position="174"/>
    </location>
</feature>
<dbReference type="GeneID" id="25274597"/>